<keyword evidence="3" id="KW-0804">Transcription</keyword>
<dbReference type="InterPro" id="IPR054156">
    <property type="entry name" value="YxaF_TetR_C"/>
</dbReference>
<feature type="domain" description="Transcriptional regulator LmrA/YxaF-like C-terminal" evidence="5">
    <location>
        <begin position="84"/>
        <end position="181"/>
    </location>
</feature>
<dbReference type="SUPFAM" id="SSF48498">
    <property type="entry name" value="Tetracyclin repressor-like, C-terminal domain"/>
    <property type="match status" value="1"/>
</dbReference>
<keyword evidence="2" id="KW-0238">DNA-binding</keyword>
<dbReference type="InterPro" id="IPR009057">
    <property type="entry name" value="Homeodomain-like_sf"/>
</dbReference>
<evidence type="ECO:0000313" key="7">
    <source>
        <dbReference type="Proteomes" id="UP000244064"/>
    </source>
</evidence>
<reference evidence="6 7" key="1">
    <citation type="submission" date="2018-04" db="EMBL/GenBank/DDBJ databases">
        <title>Pseudomonas sp. nov., isolated from mangrove soil.</title>
        <authorList>
            <person name="Chen C."/>
        </authorList>
    </citation>
    <scope>NUCLEOTIDE SEQUENCE [LARGE SCALE GENOMIC DNA]</scope>
    <source>
        <strain evidence="6 7">TC-11</strain>
    </source>
</reference>
<dbReference type="PANTHER" id="PTHR47506">
    <property type="entry name" value="TRANSCRIPTIONAL REGULATORY PROTEIN"/>
    <property type="match status" value="1"/>
</dbReference>
<evidence type="ECO:0000259" key="4">
    <source>
        <dbReference type="Pfam" id="PF00440"/>
    </source>
</evidence>
<dbReference type="SUPFAM" id="SSF46689">
    <property type="entry name" value="Homeodomain-like"/>
    <property type="match status" value="1"/>
</dbReference>
<dbReference type="Gene3D" id="1.10.357.10">
    <property type="entry name" value="Tetracycline Repressor, domain 2"/>
    <property type="match status" value="1"/>
</dbReference>
<dbReference type="OrthoDB" id="116240at2"/>
<dbReference type="Pfam" id="PF00440">
    <property type="entry name" value="TetR_N"/>
    <property type="match status" value="1"/>
</dbReference>
<accession>A0A2T5P571</accession>
<evidence type="ECO:0000256" key="1">
    <source>
        <dbReference type="ARBA" id="ARBA00023015"/>
    </source>
</evidence>
<protein>
    <submittedName>
        <fullName evidence="6">TetR/AcrR family transcriptional regulator</fullName>
    </submittedName>
</protein>
<dbReference type="PANTHER" id="PTHR47506:SF3">
    <property type="entry name" value="HTH-TYPE TRANSCRIPTIONAL REGULATOR LMRA"/>
    <property type="match status" value="1"/>
</dbReference>
<dbReference type="GO" id="GO:0003677">
    <property type="term" value="F:DNA binding"/>
    <property type="evidence" value="ECO:0007669"/>
    <property type="project" value="UniProtKB-KW"/>
</dbReference>
<evidence type="ECO:0000256" key="2">
    <source>
        <dbReference type="ARBA" id="ARBA00023125"/>
    </source>
</evidence>
<name>A0A2T5P571_9PSED</name>
<organism evidence="6 7">
    <name type="scientific">Pseudomonas mangrovi</name>
    <dbReference type="NCBI Taxonomy" id="2161748"/>
    <lineage>
        <taxon>Bacteria</taxon>
        <taxon>Pseudomonadati</taxon>
        <taxon>Pseudomonadota</taxon>
        <taxon>Gammaproteobacteria</taxon>
        <taxon>Pseudomonadales</taxon>
        <taxon>Pseudomonadaceae</taxon>
        <taxon>Pseudomonas</taxon>
    </lineage>
</organism>
<evidence type="ECO:0000256" key="3">
    <source>
        <dbReference type="ARBA" id="ARBA00023163"/>
    </source>
</evidence>
<dbReference type="Proteomes" id="UP000244064">
    <property type="component" value="Unassembled WGS sequence"/>
</dbReference>
<dbReference type="EMBL" id="QASN01000021">
    <property type="protein sequence ID" value="PTU72855.1"/>
    <property type="molecule type" value="Genomic_DNA"/>
</dbReference>
<dbReference type="Pfam" id="PF21993">
    <property type="entry name" value="TetR_C_13_2"/>
    <property type="match status" value="1"/>
</dbReference>
<proteinExistence type="predicted"/>
<keyword evidence="1" id="KW-0805">Transcription regulation</keyword>
<dbReference type="InterPro" id="IPR036271">
    <property type="entry name" value="Tet_transcr_reg_TetR-rel_C_sf"/>
</dbReference>
<gene>
    <name evidence="6" type="ORF">DBO85_16465</name>
</gene>
<sequence>MAKKSDACDRIVRATASLLASHGYYGTGLNDVIRLSEAPKGSLYHYFPQGKPQMAAAAVAFIGDEVASALAQAGKRPPHGRQLLQAMTGTLRSWLTRSQFQASCPVFSTAMSSGEELAVVREACAHAFANWMQAIEQALLQDGLGAEQAASRACLAIAALEGAVVLARTRESLEPLEQIERELLGLLPDGSATRR</sequence>
<evidence type="ECO:0000259" key="5">
    <source>
        <dbReference type="Pfam" id="PF21993"/>
    </source>
</evidence>
<dbReference type="InterPro" id="IPR001647">
    <property type="entry name" value="HTH_TetR"/>
</dbReference>
<evidence type="ECO:0000313" key="6">
    <source>
        <dbReference type="EMBL" id="PTU72855.1"/>
    </source>
</evidence>
<dbReference type="AlphaFoldDB" id="A0A2T5P571"/>
<feature type="domain" description="HTH tetR-type" evidence="4">
    <location>
        <begin position="11"/>
        <end position="57"/>
    </location>
</feature>
<keyword evidence="7" id="KW-1185">Reference proteome</keyword>
<dbReference type="RefSeq" id="WP_108108464.1">
    <property type="nucleotide sequence ID" value="NZ_QASN01000021.1"/>
</dbReference>
<comment type="caution">
    <text evidence="6">The sequence shown here is derived from an EMBL/GenBank/DDBJ whole genome shotgun (WGS) entry which is preliminary data.</text>
</comment>